<dbReference type="PANTHER" id="PTHR13035:SF0">
    <property type="entry name" value="PROTEIN N-TERMINAL GLUTAMINE AMIDOHYDROLASE"/>
    <property type="match status" value="1"/>
</dbReference>
<dbReference type="Proteomes" id="UP001209540">
    <property type="component" value="Unassembled WGS sequence"/>
</dbReference>
<evidence type="ECO:0000256" key="2">
    <source>
        <dbReference type="ARBA" id="ARBA00011245"/>
    </source>
</evidence>
<evidence type="ECO:0000256" key="4">
    <source>
        <dbReference type="ARBA" id="ARBA00021247"/>
    </source>
</evidence>
<dbReference type="EMBL" id="JAIXMP010000024">
    <property type="protein sequence ID" value="KAI9254584.1"/>
    <property type="molecule type" value="Genomic_DNA"/>
</dbReference>
<evidence type="ECO:0000256" key="7">
    <source>
        <dbReference type="ARBA" id="ARBA00048768"/>
    </source>
</evidence>
<evidence type="ECO:0000256" key="6">
    <source>
        <dbReference type="ARBA" id="ARBA00029677"/>
    </source>
</evidence>
<keyword evidence="11" id="KW-1185">Reference proteome</keyword>
<dbReference type="InterPro" id="IPR023128">
    <property type="entry name" value="Prot_N_Gln_amidohydro_ab_roll"/>
</dbReference>
<comment type="catalytic activity">
    <reaction evidence="7 8">
        <text>N-terminal L-glutaminyl-[protein] + H2O = N-terminal L-glutamyl-[protein] + NH4(+)</text>
        <dbReference type="Rhea" id="RHEA:50680"/>
        <dbReference type="Rhea" id="RHEA-COMP:12668"/>
        <dbReference type="Rhea" id="RHEA-COMP:12777"/>
        <dbReference type="ChEBI" id="CHEBI:15377"/>
        <dbReference type="ChEBI" id="CHEBI:28938"/>
        <dbReference type="ChEBI" id="CHEBI:64721"/>
        <dbReference type="ChEBI" id="CHEBI:64722"/>
        <dbReference type="EC" id="3.5.1.122"/>
    </reaction>
</comment>
<keyword evidence="5 8" id="KW-0378">Hydrolase</keyword>
<dbReference type="InterPro" id="IPR037132">
    <property type="entry name" value="N_Gln_amidohydro_ab_roll_sf"/>
</dbReference>
<dbReference type="EC" id="3.5.1.122" evidence="3 8"/>
<reference evidence="10" key="1">
    <citation type="journal article" date="2022" name="IScience">
        <title>Evolution of zygomycete secretomes and the origins of terrestrial fungal ecologies.</title>
        <authorList>
            <person name="Chang Y."/>
            <person name="Wang Y."/>
            <person name="Mondo S."/>
            <person name="Ahrendt S."/>
            <person name="Andreopoulos W."/>
            <person name="Barry K."/>
            <person name="Beard J."/>
            <person name="Benny G.L."/>
            <person name="Blankenship S."/>
            <person name="Bonito G."/>
            <person name="Cuomo C."/>
            <person name="Desiro A."/>
            <person name="Gervers K.A."/>
            <person name="Hundley H."/>
            <person name="Kuo A."/>
            <person name="LaButti K."/>
            <person name="Lang B.F."/>
            <person name="Lipzen A."/>
            <person name="O'Donnell K."/>
            <person name="Pangilinan J."/>
            <person name="Reynolds N."/>
            <person name="Sandor L."/>
            <person name="Smith M.E."/>
            <person name="Tsang A."/>
            <person name="Grigoriev I.V."/>
            <person name="Stajich J.E."/>
            <person name="Spatafora J.W."/>
        </authorList>
    </citation>
    <scope>NUCLEOTIDE SEQUENCE</scope>
    <source>
        <strain evidence="10">RSA 2281</strain>
    </source>
</reference>
<evidence type="ECO:0000256" key="1">
    <source>
        <dbReference type="ARBA" id="ARBA00008985"/>
    </source>
</evidence>
<dbReference type="PANTHER" id="PTHR13035">
    <property type="entry name" value="PROTEIN N-TERMINAL GLUTAMINE AMIDOHYDROLASE"/>
    <property type="match status" value="1"/>
</dbReference>
<evidence type="ECO:0000313" key="11">
    <source>
        <dbReference type="Proteomes" id="UP001209540"/>
    </source>
</evidence>
<comment type="caution">
    <text evidence="10">The sequence shown here is derived from an EMBL/GenBank/DDBJ whole genome shotgun (WGS) entry which is preliminary data.</text>
</comment>
<comment type="similarity">
    <text evidence="1 8">Belongs to the NTAQ1 family.</text>
</comment>
<sequence>MESTMIEPKSTPWKKEEFQYTSHYCEENIYMMCKTMAERHQDNVNHCTVVFISNPNKAIPIWKQKNASESDGPVVWDYHVILYYHDYKNRNFYIYDMDTELPFPCDATQYVIEAFHPELQLNEFFQRYFRMVPGLVYLKEFASDRSHMLKGDGEYIKPPPDYPAIISSTSHDTMNLPDYIDMTQNKISPEKYGIVVDEEQFFATIFSQSAASNRRGTSLYD</sequence>
<organism evidence="10 11">
    <name type="scientific">Phascolomyces articulosus</name>
    <dbReference type="NCBI Taxonomy" id="60185"/>
    <lineage>
        <taxon>Eukaryota</taxon>
        <taxon>Fungi</taxon>
        <taxon>Fungi incertae sedis</taxon>
        <taxon>Mucoromycota</taxon>
        <taxon>Mucoromycotina</taxon>
        <taxon>Mucoromycetes</taxon>
        <taxon>Mucorales</taxon>
        <taxon>Lichtheimiaceae</taxon>
        <taxon>Phascolomyces</taxon>
    </lineage>
</organism>
<dbReference type="AlphaFoldDB" id="A0AAD5K466"/>
<evidence type="ECO:0000259" key="9">
    <source>
        <dbReference type="Pfam" id="PF09764"/>
    </source>
</evidence>
<dbReference type="GO" id="GO:0070773">
    <property type="term" value="F:protein-N-terminal glutamine amidohydrolase activity"/>
    <property type="evidence" value="ECO:0007669"/>
    <property type="project" value="UniProtKB-UniRule"/>
</dbReference>
<dbReference type="GO" id="GO:0005634">
    <property type="term" value="C:nucleus"/>
    <property type="evidence" value="ECO:0007669"/>
    <property type="project" value="TreeGrafter"/>
</dbReference>
<dbReference type="InterPro" id="IPR039733">
    <property type="entry name" value="NTAQ1"/>
</dbReference>
<evidence type="ECO:0000256" key="8">
    <source>
        <dbReference type="RuleBase" id="RU367082"/>
    </source>
</evidence>
<evidence type="ECO:0000256" key="5">
    <source>
        <dbReference type="ARBA" id="ARBA00022801"/>
    </source>
</evidence>
<comment type="function">
    <text evidence="8">Mediates the side-chain deamidation of N-terminal glutamine residues to glutamate, an important step in N-end rule pathway of protein degradation. Conversion of the resulting N-terminal glutamine to glutamate renders the protein susceptible to arginylation, polyubiquitination and degradation as specified by the N-end rule. Does not act on substrates with internal or C-terminal glutamine and does not act on non-glutamine residues in any position.</text>
</comment>
<feature type="domain" description="Protein N-terminal glutamine amidohydrolase alpha beta roll" evidence="9">
    <location>
        <begin position="20"/>
        <end position="203"/>
    </location>
</feature>
<dbReference type="Pfam" id="PF09764">
    <property type="entry name" value="Nt_Gln_amidase"/>
    <property type="match status" value="1"/>
</dbReference>
<dbReference type="Gene3D" id="3.10.620.10">
    <property type="entry name" value="Protein N-terminal glutamine amidohydrolase, alpha beta roll"/>
    <property type="match status" value="1"/>
</dbReference>
<dbReference type="GO" id="GO:0008418">
    <property type="term" value="F:protein-N-terminal asparagine amidohydrolase activity"/>
    <property type="evidence" value="ECO:0007669"/>
    <property type="project" value="UniProtKB-UniRule"/>
</dbReference>
<reference evidence="10" key="2">
    <citation type="submission" date="2023-02" db="EMBL/GenBank/DDBJ databases">
        <authorList>
            <consortium name="DOE Joint Genome Institute"/>
            <person name="Mondo S.J."/>
            <person name="Chang Y."/>
            <person name="Wang Y."/>
            <person name="Ahrendt S."/>
            <person name="Andreopoulos W."/>
            <person name="Barry K."/>
            <person name="Beard J."/>
            <person name="Benny G.L."/>
            <person name="Blankenship S."/>
            <person name="Bonito G."/>
            <person name="Cuomo C."/>
            <person name="Desiro A."/>
            <person name="Gervers K.A."/>
            <person name="Hundley H."/>
            <person name="Kuo A."/>
            <person name="LaButti K."/>
            <person name="Lang B.F."/>
            <person name="Lipzen A."/>
            <person name="O'Donnell K."/>
            <person name="Pangilinan J."/>
            <person name="Reynolds N."/>
            <person name="Sandor L."/>
            <person name="Smith M.W."/>
            <person name="Tsang A."/>
            <person name="Grigoriev I.V."/>
            <person name="Stajich J.E."/>
            <person name="Spatafora J.W."/>
        </authorList>
    </citation>
    <scope>NUCLEOTIDE SEQUENCE</scope>
    <source>
        <strain evidence="10">RSA 2281</strain>
    </source>
</reference>
<gene>
    <name evidence="10" type="ORF">BDA99DRAFT_161334</name>
</gene>
<protein>
    <recommendedName>
        <fullName evidence="4 8">Protein N-terminal glutamine amidohydrolase</fullName>
        <ecNumber evidence="3 8">3.5.1.122</ecNumber>
    </recommendedName>
    <alternativeName>
        <fullName evidence="6 8">Protein NH2-terminal glutamine deamidase</fullName>
    </alternativeName>
</protein>
<name>A0AAD5K466_9FUNG</name>
<proteinExistence type="inferred from homology"/>
<comment type="subunit">
    <text evidence="2 8">Monomer.</text>
</comment>
<evidence type="ECO:0000313" key="10">
    <source>
        <dbReference type="EMBL" id="KAI9254584.1"/>
    </source>
</evidence>
<evidence type="ECO:0000256" key="3">
    <source>
        <dbReference type="ARBA" id="ARBA00012718"/>
    </source>
</evidence>
<dbReference type="GO" id="GO:0005829">
    <property type="term" value="C:cytosol"/>
    <property type="evidence" value="ECO:0007669"/>
    <property type="project" value="TreeGrafter"/>
</dbReference>
<accession>A0AAD5K466</accession>